<sequence>MSDTPPGFFGVVTAGIQDVAAILPLLGTEQCDRLVSGALKDGMLYAAAAPMSIFGSPGITKAGLILCGTWNSYLGPKWLHDAGFTPSGMGKLLTLVDVESPKNLYIAEEKVRSILAKKRIHSVTIDLWSWEGLWSWNTHLILSTILISGTGAIPYIPVIRTLPSQPFIKTWFYPCIRLVGCSLIVISVQIILQLRIIEEAYSRMRFIATKVAIHDDFHSLPSFWDPNKRSKDALRAAQLWSQHRRQQPTHSQSTTARCTRWHPVTILLVICRIILIMGIVLSLWGYIGCFTVVQAIPKEAGSGAAAAWLGCEAALALLRIFLWGNNPDWDDVKPAVALRKLVKKESGKEEPLDDVLDWDLEMVTSANTMHALIVGVDSIDVEHYPIPTPVPDYLGGVSAEAMATYLKDTLLVPRNQVTVLRDAEATRRNVLEALENLAVRTSLKPHSPVLVYFATPTIFYEDKLHFVLPTPDSAYLTCTMDGKCNTTHDTGYIKKGKYDLLDEATTLGLLDAIDHEKTTNTVLILDVLKAKMCKSAVGLRGYTGLDPLQQASYDFRREMLGFLERESRIILAATRPHVGGIAFTQRLLEALRADPQTLAQMTYSDLVEKIYQNICDGKMTLMFQNTRLFNGLFAKKGKKGSARPVISVTYSDL</sequence>
<dbReference type="EMBL" id="JAACJK010000013">
    <property type="protein sequence ID" value="KAF5338521.1"/>
    <property type="molecule type" value="Genomic_DNA"/>
</dbReference>
<name>A0A8H5CCE3_9AGAR</name>
<keyword evidence="1" id="KW-1133">Transmembrane helix</keyword>
<dbReference type="AlphaFoldDB" id="A0A8H5CCE3"/>
<evidence type="ECO:0000313" key="2">
    <source>
        <dbReference type="EMBL" id="KAF5338521.1"/>
    </source>
</evidence>
<dbReference type="Gene3D" id="3.40.50.1460">
    <property type="match status" value="1"/>
</dbReference>
<keyword evidence="1" id="KW-0812">Transmembrane</keyword>
<dbReference type="OrthoDB" id="3032844at2759"/>
<organism evidence="2 3">
    <name type="scientific">Ephemerocybe angulata</name>
    <dbReference type="NCBI Taxonomy" id="980116"/>
    <lineage>
        <taxon>Eukaryota</taxon>
        <taxon>Fungi</taxon>
        <taxon>Dikarya</taxon>
        <taxon>Basidiomycota</taxon>
        <taxon>Agaricomycotina</taxon>
        <taxon>Agaricomycetes</taxon>
        <taxon>Agaricomycetidae</taxon>
        <taxon>Agaricales</taxon>
        <taxon>Agaricineae</taxon>
        <taxon>Psathyrellaceae</taxon>
        <taxon>Ephemerocybe</taxon>
    </lineage>
</organism>
<keyword evidence="1" id="KW-0472">Membrane</keyword>
<protein>
    <submittedName>
        <fullName evidence="2">Uncharacterized protein</fullName>
    </submittedName>
</protein>
<gene>
    <name evidence="2" type="ORF">D9611_013252</name>
</gene>
<feature type="transmembrane region" description="Helical" evidence="1">
    <location>
        <begin position="171"/>
        <end position="194"/>
    </location>
</feature>
<proteinExistence type="predicted"/>
<keyword evidence="3" id="KW-1185">Reference proteome</keyword>
<dbReference type="Proteomes" id="UP000541558">
    <property type="component" value="Unassembled WGS sequence"/>
</dbReference>
<reference evidence="2 3" key="1">
    <citation type="journal article" date="2020" name="ISME J.">
        <title>Uncovering the hidden diversity of litter-decomposition mechanisms in mushroom-forming fungi.</title>
        <authorList>
            <person name="Floudas D."/>
            <person name="Bentzer J."/>
            <person name="Ahren D."/>
            <person name="Johansson T."/>
            <person name="Persson P."/>
            <person name="Tunlid A."/>
        </authorList>
    </citation>
    <scope>NUCLEOTIDE SEQUENCE [LARGE SCALE GENOMIC DNA]</scope>
    <source>
        <strain evidence="2 3">CBS 175.51</strain>
    </source>
</reference>
<evidence type="ECO:0000313" key="3">
    <source>
        <dbReference type="Proteomes" id="UP000541558"/>
    </source>
</evidence>
<accession>A0A8H5CCE3</accession>
<feature type="transmembrane region" description="Helical" evidence="1">
    <location>
        <begin position="266"/>
        <end position="287"/>
    </location>
</feature>
<evidence type="ECO:0000256" key="1">
    <source>
        <dbReference type="SAM" id="Phobius"/>
    </source>
</evidence>
<comment type="caution">
    <text evidence="2">The sequence shown here is derived from an EMBL/GenBank/DDBJ whole genome shotgun (WGS) entry which is preliminary data.</text>
</comment>